<evidence type="ECO:0000256" key="6">
    <source>
        <dbReference type="ARBA" id="ARBA00023284"/>
    </source>
</evidence>
<dbReference type="AlphaFoldDB" id="A0A1T4L373"/>
<dbReference type="GO" id="GO:0019430">
    <property type="term" value="P:removal of superoxide radicals"/>
    <property type="evidence" value="ECO:0007669"/>
    <property type="project" value="UniProtKB-UniRule"/>
</dbReference>
<dbReference type="SUPFAM" id="SSF51905">
    <property type="entry name" value="FAD/NAD(P)-binding domain"/>
    <property type="match status" value="1"/>
</dbReference>
<comment type="similarity">
    <text evidence="1 7">Belongs to the class-II pyridine nucleotide-disulfide oxidoreductase family.</text>
</comment>
<dbReference type="InterPro" id="IPR008255">
    <property type="entry name" value="Pyr_nucl-diS_OxRdtase_2_AS"/>
</dbReference>
<evidence type="ECO:0000256" key="1">
    <source>
        <dbReference type="ARBA" id="ARBA00009333"/>
    </source>
</evidence>
<evidence type="ECO:0000313" key="11">
    <source>
        <dbReference type="Proteomes" id="UP000190423"/>
    </source>
</evidence>
<dbReference type="GeneID" id="78316724"/>
<comment type="cofactor">
    <cofactor evidence="8">
        <name>FAD</name>
        <dbReference type="ChEBI" id="CHEBI:57692"/>
    </cofactor>
    <text evidence="8">Binds 1 FAD per subunit.</text>
</comment>
<dbReference type="EC" id="1.8.1.9" evidence="7"/>
<keyword evidence="3 7" id="KW-0274">FAD</keyword>
<comment type="catalytic activity">
    <reaction evidence="7">
        <text>[thioredoxin]-dithiol + NADP(+) = [thioredoxin]-disulfide + NADPH + H(+)</text>
        <dbReference type="Rhea" id="RHEA:20345"/>
        <dbReference type="Rhea" id="RHEA-COMP:10698"/>
        <dbReference type="Rhea" id="RHEA-COMP:10700"/>
        <dbReference type="ChEBI" id="CHEBI:15378"/>
        <dbReference type="ChEBI" id="CHEBI:29950"/>
        <dbReference type="ChEBI" id="CHEBI:50058"/>
        <dbReference type="ChEBI" id="CHEBI:57783"/>
        <dbReference type="ChEBI" id="CHEBI:58349"/>
        <dbReference type="EC" id="1.8.1.9"/>
    </reaction>
</comment>
<dbReference type="Gene3D" id="3.50.50.60">
    <property type="entry name" value="FAD/NAD(P)-binding domain"/>
    <property type="match status" value="2"/>
</dbReference>
<evidence type="ECO:0000256" key="3">
    <source>
        <dbReference type="ARBA" id="ARBA00022827"/>
    </source>
</evidence>
<dbReference type="NCBIfam" id="TIGR01292">
    <property type="entry name" value="TRX_reduct"/>
    <property type="match status" value="1"/>
</dbReference>
<dbReference type="PANTHER" id="PTHR48105">
    <property type="entry name" value="THIOREDOXIN REDUCTASE 1-RELATED-RELATED"/>
    <property type="match status" value="1"/>
</dbReference>
<evidence type="ECO:0000256" key="5">
    <source>
        <dbReference type="ARBA" id="ARBA00023157"/>
    </source>
</evidence>
<reference evidence="10 11" key="1">
    <citation type="submission" date="2017-02" db="EMBL/GenBank/DDBJ databases">
        <authorList>
            <person name="Peterson S.W."/>
        </authorList>
    </citation>
    <scope>NUCLEOTIDE SEQUENCE [LARGE SCALE GENOMIC DNA]</scope>
    <source>
        <strain evidence="10 11">ATCC BAA-908</strain>
    </source>
</reference>
<dbReference type="RefSeq" id="WP_078933342.1">
    <property type="nucleotide sequence ID" value="NZ_FUWG01000010.1"/>
</dbReference>
<comment type="subunit">
    <text evidence="7">Homodimer.</text>
</comment>
<dbReference type="OrthoDB" id="9806179at2"/>
<dbReference type="PROSITE" id="PS00573">
    <property type="entry name" value="PYRIDINE_REDOX_2"/>
    <property type="match status" value="1"/>
</dbReference>
<dbReference type="PRINTS" id="PR00469">
    <property type="entry name" value="PNDRDTASEII"/>
</dbReference>
<keyword evidence="4 7" id="KW-0560">Oxidoreductase</keyword>
<dbReference type="GO" id="GO:0005737">
    <property type="term" value="C:cytoplasm"/>
    <property type="evidence" value="ECO:0007669"/>
    <property type="project" value="InterPro"/>
</dbReference>
<evidence type="ECO:0000256" key="4">
    <source>
        <dbReference type="ARBA" id="ARBA00023002"/>
    </source>
</evidence>
<dbReference type="STRING" id="261392.SAMN02745149_01428"/>
<dbReference type="Pfam" id="PF07992">
    <property type="entry name" value="Pyr_redox_2"/>
    <property type="match status" value="1"/>
</dbReference>
<dbReference type="GO" id="GO:0004791">
    <property type="term" value="F:thioredoxin-disulfide reductase (NADPH) activity"/>
    <property type="evidence" value="ECO:0007669"/>
    <property type="project" value="UniProtKB-UniRule"/>
</dbReference>
<keyword evidence="8" id="KW-0521">NADP</keyword>
<dbReference type="EMBL" id="FUWG01000010">
    <property type="protein sequence ID" value="SJZ49038.1"/>
    <property type="molecule type" value="Genomic_DNA"/>
</dbReference>
<name>A0A1T4L373_TREPO</name>
<evidence type="ECO:0000313" key="10">
    <source>
        <dbReference type="EMBL" id="SJZ49038.1"/>
    </source>
</evidence>
<sequence length="316" mass="33074">MTDVDFLIIGSGAAGLSAALYGARSGLDTCVLDESVSGGQAVQIDSLENYPGVFPAVSGTVLSNSMRTQAEAFGARFVQAAVSSIDKKGDFFYIKTSREAFRAYSVLVASGAEHKTLGVEGEREFFGRGVSYCAVCDGPFFRGKTVVVVGGGDSACTEALFLSKLASRVILVHRRAEFRAQKVSVDRVMSAPNIQVRLNTVVKKITGGDAGKNGGGVSGVILSAPDGSAEETVSADGVFIFAGMKPRTNLIDFLKKDIGGYIVTDESMATAVPGLFCAGDIRSKPLRQIVTACSDGAVAAFSAEKYIDSLKRGESK</sequence>
<protein>
    <recommendedName>
        <fullName evidence="7">Thioredoxin reductase</fullName>
        <ecNumber evidence="7">1.8.1.9</ecNumber>
    </recommendedName>
</protein>
<proteinExistence type="inferred from homology"/>
<accession>A0A1T4L373</accession>
<dbReference type="InterPro" id="IPR023753">
    <property type="entry name" value="FAD/NAD-binding_dom"/>
</dbReference>
<gene>
    <name evidence="10" type="ORF">SAMN02745149_01428</name>
</gene>
<organism evidence="10 11">
    <name type="scientific">Treponema porcinum</name>
    <dbReference type="NCBI Taxonomy" id="261392"/>
    <lineage>
        <taxon>Bacteria</taxon>
        <taxon>Pseudomonadati</taxon>
        <taxon>Spirochaetota</taxon>
        <taxon>Spirochaetia</taxon>
        <taxon>Spirochaetales</taxon>
        <taxon>Treponemataceae</taxon>
        <taxon>Treponema</taxon>
    </lineage>
</organism>
<evidence type="ECO:0000259" key="9">
    <source>
        <dbReference type="Pfam" id="PF07992"/>
    </source>
</evidence>
<dbReference type="Proteomes" id="UP000190423">
    <property type="component" value="Unassembled WGS sequence"/>
</dbReference>
<keyword evidence="2 7" id="KW-0285">Flavoprotein</keyword>
<dbReference type="InterPro" id="IPR036188">
    <property type="entry name" value="FAD/NAD-bd_sf"/>
</dbReference>
<evidence type="ECO:0000256" key="8">
    <source>
        <dbReference type="RuleBase" id="RU003881"/>
    </source>
</evidence>
<feature type="domain" description="FAD/NAD(P)-binding" evidence="9">
    <location>
        <begin position="5"/>
        <end position="296"/>
    </location>
</feature>
<evidence type="ECO:0000256" key="7">
    <source>
        <dbReference type="RuleBase" id="RU003880"/>
    </source>
</evidence>
<evidence type="ECO:0000256" key="2">
    <source>
        <dbReference type="ARBA" id="ARBA00022630"/>
    </source>
</evidence>
<dbReference type="PRINTS" id="PR00368">
    <property type="entry name" value="FADPNR"/>
</dbReference>
<dbReference type="InterPro" id="IPR005982">
    <property type="entry name" value="Thioredox_Rdtase"/>
</dbReference>
<keyword evidence="5" id="KW-1015">Disulfide bond</keyword>
<keyword evidence="6 7" id="KW-0676">Redox-active center</keyword>
<keyword evidence="11" id="KW-1185">Reference proteome</keyword>
<dbReference type="InterPro" id="IPR050097">
    <property type="entry name" value="Ferredoxin-NADP_redctase_2"/>
</dbReference>